<dbReference type="OrthoDB" id="9776634at2"/>
<dbReference type="InterPro" id="IPR002624">
    <property type="entry name" value="DCK/DGK"/>
</dbReference>
<name>A0A172ZED1_9BACL</name>
<feature type="active site" description="Proton acceptor" evidence="6">
    <location>
        <position position="86"/>
    </location>
</feature>
<evidence type="ECO:0000256" key="2">
    <source>
        <dbReference type="ARBA" id="ARBA00022679"/>
    </source>
</evidence>
<keyword evidence="5 7" id="KW-0067">ATP-binding</keyword>
<dbReference type="Pfam" id="PF01712">
    <property type="entry name" value="dNK"/>
    <property type="match status" value="1"/>
</dbReference>
<evidence type="ECO:0000259" key="8">
    <source>
        <dbReference type="Pfam" id="PF01712"/>
    </source>
</evidence>
<feature type="binding site" evidence="7">
    <location>
        <begin position="11"/>
        <end position="19"/>
    </location>
    <ligand>
        <name>ATP</name>
        <dbReference type="ChEBI" id="CHEBI:30616"/>
    </ligand>
</feature>
<dbReference type="GO" id="GO:0005737">
    <property type="term" value="C:cytoplasm"/>
    <property type="evidence" value="ECO:0007669"/>
    <property type="project" value="TreeGrafter"/>
</dbReference>
<feature type="domain" description="Deoxynucleoside kinase" evidence="8">
    <location>
        <begin position="7"/>
        <end position="207"/>
    </location>
</feature>
<dbReference type="GO" id="GO:0005524">
    <property type="term" value="F:ATP binding"/>
    <property type="evidence" value="ECO:0007669"/>
    <property type="project" value="UniProtKB-KW"/>
</dbReference>
<comment type="similarity">
    <text evidence="1">Belongs to the DCK/DGK family.</text>
</comment>
<keyword evidence="10" id="KW-1185">Reference proteome</keyword>
<dbReference type="RefSeq" id="WP_060532937.1">
    <property type="nucleotide sequence ID" value="NZ_CP013023.1"/>
</dbReference>
<dbReference type="STRING" id="1616788.AR543_06770"/>
<dbReference type="FunFam" id="3.40.50.300:FF:000659">
    <property type="entry name" value="Deoxyguanosine kinase"/>
    <property type="match status" value="1"/>
</dbReference>
<dbReference type="KEGG" id="pbv:AR543_06770"/>
<keyword evidence="2" id="KW-0808">Transferase</keyword>
<evidence type="ECO:0000256" key="4">
    <source>
        <dbReference type="ARBA" id="ARBA00022777"/>
    </source>
</evidence>
<protein>
    <submittedName>
        <fullName evidence="9">Deoxyguanosine kinase</fullName>
    </submittedName>
</protein>
<evidence type="ECO:0000256" key="6">
    <source>
        <dbReference type="PIRSR" id="PIRSR000705-1"/>
    </source>
</evidence>
<gene>
    <name evidence="9" type="ORF">AR543_06770</name>
</gene>
<keyword evidence="4 9" id="KW-0418">Kinase</keyword>
<dbReference type="AlphaFoldDB" id="A0A172ZED1"/>
<reference evidence="10" key="1">
    <citation type="submission" date="2015-10" db="EMBL/GenBank/DDBJ databases">
        <title>Genome of Paenibacillus bovis sp. nov.</title>
        <authorList>
            <person name="Wu Z."/>
            <person name="Gao C."/>
            <person name="Liu Z."/>
            <person name="Zheng H."/>
        </authorList>
    </citation>
    <scope>NUCLEOTIDE SEQUENCE [LARGE SCALE GENOMIC DNA]</scope>
    <source>
        <strain evidence="10">BD3526</strain>
    </source>
</reference>
<dbReference type="SUPFAM" id="SSF52540">
    <property type="entry name" value="P-loop containing nucleoside triphosphate hydrolases"/>
    <property type="match status" value="1"/>
</dbReference>
<evidence type="ECO:0000256" key="7">
    <source>
        <dbReference type="PIRSR" id="PIRSR000705-3"/>
    </source>
</evidence>
<evidence type="ECO:0000256" key="1">
    <source>
        <dbReference type="ARBA" id="ARBA00007420"/>
    </source>
</evidence>
<evidence type="ECO:0000256" key="5">
    <source>
        <dbReference type="ARBA" id="ARBA00022840"/>
    </source>
</evidence>
<dbReference type="Proteomes" id="UP000078148">
    <property type="component" value="Chromosome"/>
</dbReference>
<dbReference type="InterPro" id="IPR031314">
    <property type="entry name" value="DNK_dom"/>
</dbReference>
<sequence length="213" mass="24784">MTQPPFIAVEGPIGAGKTTLSSMLAEELNLPIIKEIVEENPFLGKFYDNIDEWSFQLEMFFLCNRYKQLEDTGVQYISQNQPVISDYHIYKNMIFAERTLKGVKRDKYRQIYHVLTDDLPKPDIIIYIRASLDTLLARIEKRGRVFEEAMDTAYLEQLMADYDEAMASIALSEPETKIITIDGDIIDFVENREQFHTIASQLKELIHERIQHT</sequence>
<evidence type="ECO:0000313" key="9">
    <source>
        <dbReference type="EMBL" id="ANF95732.1"/>
    </source>
</evidence>
<dbReference type="PANTHER" id="PTHR10513:SF46">
    <property type="entry name" value="DEOXYGUANOSINE KINASE"/>
    <property type="match status" value="1"/>
</dbReference>
<organism evidence="9 10">
    <name type="scientific">Paenibacillus bovis</name>
    <dbReference type="NCBI Taxonomy" id="1616788"/>
    <lineage>
        <taxon>Bacteria</taxon>
        <taxon>Bacillati</taxon>
        <taxon>Bacillota</taxon>
        <taxon>Bacilli</taxon>
        <taxon>Bacillales</taxon>
        <taxon>Paenibacillaceae</taxon>
        <taxon>Paenibacillus</taxon>
    </lineage>
</organism>
<dbReference type="GO" id="GO:0019136">
    <property type="term" value="F:deoxynucleoside kinase activity"/>
    <property type="evidence" value="ECO:0007669"/>
    <property type="project" value="InterPro"/>
</dbReference>
<dbReference type="PANTHER" id="PTHR10513">
    <property type="entry name" value="DEOXYNUCLEOSIDE KINASE"/>
    <property type="match status" value="1"/>
</dbReference>
<dbReference type="CDD" id="cd01673">
    <property type="entry name" value="dNK"/>
    <property type="match status" value="1"/>
</dbReference>
<feature type="binding site" evidence="7">
    <location>
        <begin position="138"/>
        <end position="142"/>
    </location>
    <ligand>
        <name>ATP</name>
        <dbReference type="ChEBI" id="CHEBI:30616"/>
    </ligand>
</feature>
<evidence type="ECO:0000256" key="3">
    <source>
        <dbReference type="ARBA" id="ARBA00022741"/>
    </source>
</evidence>
<keyword evidence="3 7" id="KW-0547">Nucleotide-binding</keyword>
<accession>A0A172ZED1</accession>
<reference evidence="9 10" key="2">
    <citation type="journal article" date="2016" name="Int. J. Syst. Evol. Microbiol.">
        <title>Paenibacillus bovis sp. nov., isolated from raw yak (Bos grunniens) milk.</title>
        <authorList>
            <person name="Gao C."/>
            <person name="Han J."/>
            <person name="Liu Z."/>
            <person name="Xu X."/>
            <person name="Hang F."/>
            <person name="Wu Z."/>
        </authorList>
    </citation>
    <scope>NUCLEOTIDE SEQUENCE [LARGE SCALE GENOMIC DNA]</scope>
    <source>
        <strain evidence="9 10">BD3526</strain>
    </source>
</reference>
<dbReference type="EMBL" id="CP013023">
    <property type="protein sequence ID" value="ANF95732.1"/>
    <property type="molecule type" value="Genomic_DNA"/>
</dbReference>
<proteinExistence type="inferred from homology"/>
<dbReference type="PIRSF" id="PIRSF000705">
    <property type="entry name" value="DNK"/>
    <property type="match status" value="1"/>
</dbReference>
<dbReference type="InterPro" id="IPR027417">
    <property type="entry name" value="P-loop_NTPase"/>
</dbReference>
<dbReference type="Gene3D" id="3.40.50.300">
    <property type="entry name" value="P-loop containing nucleotide triphosphate hydrolases"/>
    <property type="match status" value="1"/>
</dbReference>
<evidence type="ECO:0000313" key="10">
    <source>
        <dbReference type="Proteomes" id="UP000078148"/>
    </source>
</evidence>
<dbReference type="InterPro" id="IPR050566">
    <property type="entry name" value="Deoxyribonucleoside_kinase"/>
</dbReference>